<feature type="compositionally biased region" description="Acidic residues" evidence="3">
    <location>
        <begin position="161"/>
        <end position="171"/>
    </location>
</feature>
<sequence length="451" mass="49941">MPNILSVGEILAAYEENTRDFLFPANKHNRGQQGSIREVLMKKTYGFTTSTLFRAGLMAATVLTLWMVAAILFLGNASAEAEEPSSQAGTSSRSRTICQHTQASSSQETPQVPVDSVAQARVATSKKHACTSILSCDDVDDEEEGQAEAFGSGSDSGEGQVSEEEGVEDASDATPASTCLFKLEDFSMLLRKTSRALGIVLPADTAPPQDSDLPWGIAPKMKFYTTCVISESLLSSEEAQKQDNLDCQHHEPTDGMLQARSPKKNTTSPGKIRNFLPTKSYEQPTIASVSRSPSPYTRRRMCELLQVRQRLAHLDLGPFDFRKETDRPPFVIRRVEQWTPSPDIHTWLRPRENIKDETTYDPTLLGSYRPKNVKVSTVKENARLEATDTTEGDLDLDGDRDRENSRQARCLEGGCLCGDAEGDRDRGQRRDGERWRCWTVILGGDGDSLLR</sequence>
<evidence type="ECO:0000256" key="4">
    <source>
        <dbReference type="SAM" id="Phobius"/>
    </source>
</evidence>
<keyword evidence="2" id="KW-0597">Phosphoprotein</keyword>
<evidence type="ECO:0000313" key="7">
    <source>
        <dbReference type="Proteomes" id="UP000826234"/>
    </source>
</evidence>
<evidence type="ECO:0000313" key="6">
    <source>
        <dbReference type="EMBL" id="KAH0618636.1"/>
    </source>
</evidence>
<dbReference type="InterPro" id="IPR042769">
    <property type="entry name" value="SPATA6_fam"/>
</dbReference>
<feature type="compositionally biased region" description="Polar residues" evidence="3">
    <location>
        <begin position="87"/>
        <end position="110"/>
    </location>
</feature>
<accession>A0ABQ7SMU7</accession>
<name>A0ABQ7SMU7_PHRPL</name>
<dbReference type="PANTHER" id="PTHR16435">
    <property type="entry name" value="SPERMATOGENESIS-ASSOCIATED PROTEIN 6 SPATA6"/>
    <property type="match status" value="1"/>
</dbReference>
<dbReference type="InterPro" id="IPR032732">
    <property type="entry name" value="SPATA6_N"/>
</dbReference>
<keyword evidence="4" id="KW-0812">Transmembrane</keyword>
<comment type="caution">
    <text evidence="6">The sequence shown here is derived from an EMBL/GenBank/DDBJ whole genome shotgun (WGS) entry which is preliminary data.</text>
</comment>
<keyword evidence="7" id="KW-1185">Reference proteome</keyword>
<feature type="region of interest" description="Disordered" evidence="3">
    <location>
        <begin position="84"/>
        <end position="117"/>
    </location>
</feature>
<feature type="compositionally biased region" description="Acidic residues" evidence="3">
    <location>
        <begin position="137"/>
        <end position="146"/>
    </location>
</feature>
<gene>
    <name evidence="6" type="ORF">JD844_018021</name>
</gene>
<keyword evidence="4" id="KW-0472">Membrane</keyword>
<feature type="transmembrane region" description="Helical" evidence="4">
    <location>
        <begin position="51"/>
        <end position="75"/>
    </location>
</feature>
<dbReference type="EMBL" id="JAIPUX010005289">
    <property type="protein sequence ID" value="KAH0618636.1"/>
    <property type="molecule type" value="Genomic_DNA"/>
</dbReference>
<organism evidence="6 7">
    <name type="scientific">Phrynosoma platyrhinos</name>
    <name type="common">Desert horned lizard</name>
    <dbReference type="NCBI Taxonomy" id="52577"/>
    <lineage>
        <taxon>Eukaryota</taxon>
        <taxon>Metazoa</taxon>
        <taxon>Chordata</taxon>
        <taxon>Craniata</taxon>
        <taxon>Vertebrata</taxon>
        <taxon>Euteleostomi</taxon>
        <taxon>Lepidosauria</taxon>
        <taxon>Squamata</taxon>
        <taxon>Bifurcata</taxon>
        <taxon>Unidentata</taxon>
        <taxon>Episquamata</taxon>
        <taxon>Toxicofera</taxon>
        <taxon>Iguania</taxon>
        <taxon>Phrynosomatidae</taxon>
        <taxon>Phrynosomatinae</taxon>
        <taxon>Phrynosoma</taxon>
    </lineage>
</organism>
<dbReference type="Proteomes" id="UP000826234">
    <property type="component" value="Unassembled WGS sequence"/>
</dbReference>
<proteinExistence type="inferred from homology"/>
<keyword evidence="4" id="KW-1133">Transmembrane helix</keyword>
<feature type="region of interest" description="Disordered" evidence="3">
    <location>
        <begin position="137"/>
        <end position="173"/>
    </location>
</feature>
<feature type="domain" description="Spermatogenesis-associated protein 6 N-terminal" evidence="5">
    <location>
        <begin position="5"/>
        <end position="48"/>
    </location>
</feature>
<evidence type="ECO:0000259" key="5">
    <source>
        <dbReference type="Pfam" id="PF14909"/>
    </source>
</evidence>
<reference evidence="6 7" key="1">
    <citation type="journal article" date="2022" name="Gigascience">
        <title>A chromosome-level genome assembly and annotation of the desert horned lizard, Phrynosoma platyrhinos, provides insight into chromosomal rearrangements among reptiles.</title>
        <authorList>
            <person name="Koochekian N."/>
            <person name="Ascanio A."/>
            <person name="Farleigh K."/>
            <person name="Card D.C."/>
            <person name="Schield D.R."/>
            <person name="Castoe T.A."/>
            <person name="Jezkova T."/>
        </authorList>
    </citation>
    <scope>NUCLEOTIDE SEQUENCE [LARGE SCALE GENOMIC DNA]</scope>
    <source>
        <strain evidence="6">NK-2021</strain>
    </source>
</reference>
<protein>
    <recommendedName>
        <fullName evidence="5">Spermatogenesis-associated protein 6 N-terminal domain-containing protein</fullName>
    </recommendedName>
</protein>
<feature type="region of interest" description="Disordered" evidence="3">
    <location>
        <begin position="248"/>
        <end position="276"/>
    </location>
</feature>
<dbReference type="Pfam" id="PF14909">
    <property type="entry name" value="SPATA6"/>
    <property type="match status" value="1"/>
</dbReference>
<feature type="compositionally biased region" description="Low complexity" evidence="3">
    <location>
        <begin position="151"/>
        <end position="160"/>
    </location>
</feature>
<dbReference type="PANTHER" id="PTHR16435:SF3">
    <property type="entry name" value="SPERMATOGENESIS-ASSOCIATED PROTEIN 6"/>
    <property type="match status" value="1"/>
</dbReference>
<evidence type="ECO:0000256" key="3">
    <source>
        <dbReference type="SAM" id="MobiDB-lite"/>
    </source>
</evidence>
<evidence type="ECO:0000256" key="2">
    <source>
        <dbReference type="ARBA" id="ARBA00022553"/>
    </source>
</evidence>
<evidence type="ECO:0000256" key="1">
    <source>
        <dbReference type="ARBA" id="ARBA00006215"/>
    </source>
</evidence>
<comment type="similarity">
    <text evidence="1">Belongs to the SPATA6 family.</text>
</comment>